<sequence>MAQVDIKNPTINNNDHLPKISRNPDDLQLQTFDDQDFKSPTRVGANDQEAMLMMSKNRVVDEDEDNNNNNKNTTSCKKEEDEQIESGGREKLFRHRNEVAGRVCIPEKWGQEKLLKDWMDCSIFDELLAPKEAALAREALIAERKRERTRQLINMERMISN</sequence>
<dbReference type="CDD" id="cd22645">
    <property type="entry name" value="BIC1_CID"/>
    <property type="match status" value="1"/>
</dbReference>
<evidence type="ECO:0000313" key="2">
    <source>
        <dbReference type="EMBL" id="CAI9105626.1"/>
    </source>
</evidence>
<organism evidence="2 3">
    <name type="scientific">Oldenlandia corymbosa var. corymbosa</name>
    <dbReference type="NCBI Taxonomy" id="529605"/>
    <lineage>
        <taxon>Eukaryota</taxon>
        <taxon>Viridiplantae</taxon>
        <taxon>Streptophyta</taxon>
        <taxon>Embryophyta</taxon>
        <taxon>Tracheophyta</taxon>
        <taxon>Spermatophyta</taxon>
        <taxon>Magnoliopsida</taxon>
        <taxon>eudicotyledons</taxon>
        <taxon>Gunneridae</taxon>
        <taxon>Pentapetalae</taxon>
        <taxon>asterids</taxon>
        <taxon>lamiids</taxon>
        <taxon>Gentianales</taxon>
        <taxon>Rubiaceae</taxon>
        <taxon>Rubioideae</taxon>
        <taxon>Spermacoceae</taxon>
        <taxon>Hedyotis-Oldenlandia complex</taxon>
        <taxon>Oldenlandia</taxon>
    </lineage>
</organism>
<dbReference type="PANTHER" id="PTHR34207:SF2">
    <property type="entry name" value="PROTEIN BIC1"/>
    <property type="match status" value="1"/>
</dbReference>
<keyword evidence="3" id="KW-1185">Reference proteome</keyword>
<evidence type="ECO:0000256" key="1">
    <source>
        <dbReference type="SAM" id="MobiDB-lite"/>
    </source>
</evidence>
<name>A0AAV1DCP7_OLDCO</name>
<dbReference type="PANTHER" id="PTHR34207">
    <property type="entry name" value="PROTEIN BIC1"/>
    <property type="match status" value="1"/>
</dbReference>
<feature type="region of interest" description="Disordered" evidence="1">
    <location>
        <begin position="1"/>
        <end position="20"/>
    </location>
</feature>
<accession>A0AAV1DCP7</accession>
<protein>
    <submittedName>
        <fullName evidence="2">OLC1v1004595C1</fullName>
    </submittedName>
</protein>
<dbReference type="AlphaFoldDB" id="A0AAV1DCP7"/>
<gene>
    <name evidence="2" type="ORF">OLC1_LOCUS14280</name>
</gene>
<dbReference type="EMBL" id="OX459122">
    <property type="protein sequence ID" value="CAI9105626.1"/>
    <property type="molecule type" value="Genomic_DNA"/>
</dbReference>
<feature type="region of interest" description="Disordered" evidence="1">
    <location>
        <begin position="58"/>
        <end position="87"/>
    </location>
</feature>
<dbReference type="InterPro" id="IPR040374">
    <property type="entry name" value="BIC"/>
</dbReference>
<dbReference type="Proteomes" id="UP001161247">
    <property type="component" value="Chromosome 5"/>
</dbReference>
<reference evidence="2" key="1">
    <citation type="submission" date="2023-03" db="EMBL/GenBank/DDBJ databases">
        <authorList>
            <person name="Julca I."/>
        </authorList>
    </citation>
    <scope>NUCLEOTIDE SEQUENCE</scope>
</reference>
<evidence type="ECO:0000313" key="3">
    <source>
        <dbReference type="Proteomes" id="UP001161247"/>
    </source>
</evidence>
<proteinExistence type="predicted"/>
<dbReference type="GO" id="GO:0009785">
    <property type="term" value="P:blue light signaling pathway"/>
    <property type="evidence" value="ECO:0007669"/>
    <property type="project" value="InterPro"/>
</dbReference>